<dbReference type="EC" id="2.4.99.-" evidence="7"/>
<accession>A0A1W1EHE7</accession>
<feature type="transmembrane region" description="Helical" evidence="6">
    <location>
        <begin position="176"/>
        <end position="193"/>
    </location>
</feature>
<dbReference type="PANTHER" id="PTHR30589">
    <property type="entry name" value="PROLIPOPROTEIN DIACYLGLYCERYL TRANSFERASE"/>
    <property type="match status" value="1"/>
</dbReference>
<dbReference type="AlphaFoldDB" id="A0A1W1EHE7"/>
<dbReference type="PROSITE" id="PS01311">
    <property type="entry name" value="LGT"/>
    <property type="match status" value="1"/>
</dbReference>
<keyword evidence="1" id="KW-1003">Cell membrane</keyword>
<dbReference type="HAMAP" id="MF_01147">
    <property type="entry name" value="Lgt"/>
    <property type="match status" value="1"/>
</dbReference>
<feature type="transmembrane region" description="Helical" evidence="6">
    <location>
        <begin position="119"/>
        <end position="137"/>
    </location>
</feature>
<evidence type="ECO:0000256" key="3">
    <source>
        <dbReference type="ARBA" id="ARBA00022692"/>
    </source>
</evidence>
<dbReference type="PANTHER" id="PTHR30589:SF0">
    <property type="entry name" value="PHOSPHATIDYLGLYCEROL--PROLIPOPROTEIN DIACYLGLYCERYL TRANSFERASE"/>
    <property type="match status" value="1"/>
</dbReference>
<evidence type="ECO:0000256" key="2">
    <source>
        <dbReference type="ARBA" id="ARBA00022679"/>
    </source>
</evidence>
<evidence type="ECO:0000256" key="5">
    <source>
        <dbReference type="ARBA" id="ARBA00023136"/>
    </source>
</evidence>
<protein>
    <submittedName>
        <fullName evidence="7">Prolipoprotein diacylglyceryl transferase</fullName>
        <ecNumber evidence="7">2.4.99.-</ecNumber>
    </submittedName>
</protein>
<keyword evidence="7" id="KW-0449">Lipoprotein</keyword>
<keyword evidence="3 6" id="KW-0812">Transmembrane</keyword>
<feature type="transmembrane region" description="Helical" evidence="6">
    <location>
        <begin position="200"/>
        <end position="217"/>
    </location>
</feature>
<dbReference type="GO" id="GO:0042158">
    <property type="term" value="P:lipoprotein biosynthetic process"/>
    <property type="evidence" value="ECO:0007669"/>
    <property type="project" value="InterPro"/>
</dbReference>
<keyword evidence="4 6" id="KW-1133">Transmembrane helix</keyword>
<sequence>MDYLIWNIDPNLFTIGSISVRWYGFLFALAFIIGLKIMESIFKKENRNIEELDNGLIYVMVGTVVGARLGHCLFYDPSYYLSNPLEILMIQKGGLASHGGAIGVLIGLYIFAKRYSYSYIWLLDKIVIPTALVGAFIRLGNFFNSEIIGDKSDVPWAIIFSRVDDFPRHPVQLYESFSYLIIFIMLFIIYQKFHSKLKDGFLFGLFMITIFGARFMLEFIKVKQEAYVNDIGFSTGQLLSIPFIILGLYMIFGFKAKK</sequence>
<dbReference type="GO" id="GO:0008961">
    <property type="term" value="F:phosphatidylglycerol-prolipoprotein diacylglyceryl transferase activity"/>
    <property type="evidence" value="ECO:0007669"/>
    <property type="project" value="InterPro"/>
</dbReference>
<feature type="transmembrane region" description="Helical" evidence="6">
    <location>
        <begin position="12"/>
        <end position="35"/>
    </location>
</feature>
<keyword evidence="5 6" id="KW-0472">Membrane</keyword>
<evidence type="ECO:0000256" key="1">
    <source>
        <dbReference type="ARBA" id="ARBA00022475"/>
    </source>
</evidence>
<keyword evidence="2 7" id="KW-0808">Transferase</keyword>
<feature type="transmembrane region" description="Helical" evidence="6">
    <location>
        <begin position="56"/>
        <end position="75"/>
    </location>
</feature>
<gene>
    <name evidence="7" type="ORF">MNB_SV-15-376</name>
</gene>
<dbReference type="EMBL" id="FRYL01000002">
    <property type="protein sequence ID" value="SHO80283.1"/>
    <property type="molecule type" value="Genomic_DNA"/>
</dbReference>
<reference evidence="7" key="1">
    <citation type="submission" date="2016-10" db="EMBL/GenBank/DDBJ databases">
        <authorList>
            <person name="de Groot N.N."/>
        </authorList>
    </citation>
    <scope>NUCLEOTIDE SEQUENCE</scope>
</reference>
<dbReference type="InterPro" id="IPR001640">
    <property type="entry name" value="Lgt"/>
</dbReference>
<feature type="transmembrane region" description="Helical" evidence="6">
    <location>
        <begin position="95"/>
        <end position="112"/>
    </location>
</feature>
<evidence type="ECO:0000256" key="6">
    <source>
        <dbReference type="SAM" id="Phobius"/>
    </source>
</evidence>
<feature type="transmembrane region" description="Helical" evidence="6">
    <location>
        <begin position="237"/>
        <end position="254"/>
    </location>
</feature>
<dbReference type="Pfam" id="PF01790">
    <property type="entry name" value="LGT"/>
    <property type="match status" value="1"/>
</dbReference>
<dbReference type="GO" id="GO:0005886">
    <property type="term" value="C:plasma membrane"/>
    <property type="evidence" value="ECO:0007669"/>
    <property type="project" value="InterPro"/>
</dbReference>
<organism evidence="7">
    <name type="scientific">hydrothermal vent metagenome</name>
    <dbReference type="NCBI Taxonomy" id="652676"/>
    <lineage>
        <taxon>unclassified sequences</taxon>
        <taxon>metagenomes</taxon>
        <taxon>ecological metagenomes</taxon>
    </lineage>
</organism>
<proteinExistence type="inferred from homology"/>
<keyword evidence="7" id="KW-0328">Glycosyltransferase</keyword>
<dbReference type="NCBIfam" id="TIGR00544">
    <property type="entry name" value="lgt"/>
    <property type="match status" value="1"/>
</dbReference>
<evidence type="ECO:0000256" key="4">
    <source>
        <dbReference type="ARBA" id="ARBA00022989"/>
    </source>
</evidence>
<name>A0A1W1EHE7_9ZZZZ</name>
<evidence type="ECO:0000313" key="7">
    <source>
        <dbReference type="EMBL" id="SHO80283.1"/>
    </source>
</evidence>